<protein>
    <submittedName>
        <fullName evidence="1">Uncharacterized protein</fullName>
    </submittedName>
</protein>
<comment type="caution">
    <text evidence="1">The sequence shown here is derived from an EMBL/GenBank/DDBJ whole genome shotgun (WGS) entry which is preliminary data.</text>
</comment>
<sequence>MPDEEKQARQMLLETQLVQLKLEYAKAKNKTGGAGSGGDGVAGIFDAAVQAVSARIG</sequence>
<dbReference type="STRING" id="596151.DesfrDRAFT_3098"/>
<organism evidence="1 2">
    <name type="scientific">Solidesulfovibrio fructosivorans JJ]</name>
    <dbReference type="NCBI Taxonomy" id="596151"/>
    <lineage>
        <taxon>Bacteria</taxon>
        <taxon>Pseudomonadati</taxon>
        <taxon>Thermodesulfobacteriota</taxon>
        <taxon>Desulfovibrionia</taxon>
        <taxon>Desulfovibrionales</taxon>
        <taxon>Desulfovibrionaceae</taxon>
        <taxon>Solidesulfovibrio</taxon>
    </lineage>
</organism>
<evidence type="ECO:0000313" key="2">
    <source>
        <dbReference type="Proteomes" id="UP000006250"/>
    </source>
</evidence>
<name>E1JZP8_SOLFR</name>
<gene>
    <name evidence="1" type="ORF">DesfrDRAFT_3098</name>
</gene>
<dbReference type="EMBL" id="AECZ01000024">
    <property type="protein sequence ID" value="EFL50183.1"/>
    <property type="molecule type" value="Genomic_DNA"/>
</dbReference>
<accession>E1JZP8</accession>
<dbReference type="Proteomes" id="UP000006250">
    <property type="component" value="Unassembled WGS sequence"/>
</dbReference>
<proteinExistence type="predicted"/>
<evidence type="ECO:0000313" key="1">
    <source>
        <dbReference type="EMBL" id="EFL50183.1"/>
    </source>
</evidence>
<reference evidence="1 2" key="1">
    <citation type="submission" date="2010-08" db="EMBL/GenBank/DDBJ databases">
        <title>The draft genome of Desulfovibrio fructosovorans JJ.</title>
        <authorList>
            <consortium name="US DOE Joint Genome Institute (JGI-PGF)"/>
            <person name="Lucas S."/>
            <person name="Copeland A."/>
            <person name="Lapidus A."/>
            <person name="Cheng J.-F."/>
            <person name="Bruce D."/>
            <person name="Goodwin L."/>
            <person name="Pitluck S."/>
            <person name="Land M.L."/>
            <person name="Hauser L."/>
            <person name="Chang Y.-J."/>
            <person name="Jeffries C."/>
            <person name="Wall J.D."/>
            <person name="Stahl D.A."/>
            <person name="Arkin A.P."/>
            <person name="Dehal P."/>
            <person name="Stolyar S.M."/>
            <person name="Hazen T.C."/>
            <person name="Woyke T.J."/>
        </authorList>
    </citation>
    <scope>NUCLEOTIDE SEQUENCE [LARGE SCALE GENOMIC DNA]</scope>
    <source>
        <strain evidence="1 2">JJ</strain>
    </source>
</reference>
<keyword evidence="2" id="KW-1185">Reference proteome</keyword>
<dbReference type="AlphaFoldDB" id="E1JZP8"/>